<comment type="cofactor">
    <cofactor evidence="1">
        <name>Zn(2+)</name>
        <dbReference type="ChEBI" id="CHEBI:29105"/>
    </cofactor>
</comment>
<evidence type="ECO:0000256" key="4">
    <source>
        <dbReference type="ARBA" id="ARBA00022801"/>
    </source>
</evidence>
<gene>
    <name evidence="7" type="ORF">BDW59DRAFT_175059</name>
</gene>
<evidence type="ECO:0000256" key="2">
    <source>
        <dbReference type="ARBA" id="ARBA00007749"/>
    </source>
</evidence>
<proteinExistence type="inferred from homology"/>
<keyword evidence="4" id="KW-0378">Hydrolase</keyword>
<organism evidence="7 8">
    <name type="scientific">Aspergillus cavernicola</name>
    <dbReference type="NCBI Taxonomy" id="176166"/>
    <lineage>
        <taxon>Eukaryota</taxon>
        <taxon>Fungi</taxon>
        <taxon>Dikarya</taxon>
        <taxon>Ascomycota</taxon>
        <taxon>Pezizomycotina</taxon>
        <taxon>Eurotiomycetes</taxon>
        <taxon>Eurotiomycetidae</taxon>
        <taxon>Eurotiales</taxon>
        <taxon>Aspergillaceae</taxon>
        <taxon>Aspergillus</taxon>
        <taxon>Aspergillus subgen. Nidulantes</taxon>
    </lineage>
</organism>
<keyword evidence="5" id="KW-0862">Zinc</keyword>
<protein>
    <submittedName>
        <fullName evidence="7">Beta-lactamase-like protein</fullName>
    </submittedName>
</protein>
<dbReference type="SMART" id="SM00849">
    <property type="entry name" value="Lactamase_B"/>
    <property type="match status" value="1"/>
</dbReference>
<dbReference type="Proteomes" id="UP001610335">
    <property type="component" value="Unassembled WGS sequence"/>
</dbReference>
<evidence type="ECO:0000313" key="8">
    <source>
        <dbReference type="Proteomes" id="UP001610335"/>
    </source>
</evidence>
<sequence length="316" mass="34952">MARSINQYVNLYAFEDYLDSQRRNLPDIPEVSYLSNNVIRILGGNPGQMQLQGTNTYIVGTGSRRLLVDTGEGKPRWAQLISQLLKEKGITICGVLLTHWHGDHTGGSQDLIRLYPNLRDAVYKYAPDEGQQAISDGQTFAVEGATLRALFTPGHSTDHVCFVLEEENAMFTGDNILGHGTTAVEKLGDYMDSLSKMQVQQCQLGYPGHGAVVINLRHKLQLEVGQKKRREYQVLSGLEKIRDTRQAAGLAQGRGSATSAELVVEVFGQLPDDIGEAIFEPFMNELLMKLAGEKRVGFELQGGRKRWFVMVGIGGK</sequence>
<dbReference type="InterPro" id="IPR001279">
    <property type="entry name" value="Metallo-B-lactamas"/>
</dbReference>
<name>A0ABR4HT79_9EURO</name>
<evidence type="ECO:0000256" key="5">
    <source>
        <dbReference type="ARBA" id="ARBA00022833"/>
    </source>
</evidence>
<evidence type="ECO:0000256" key="3">
    <source>
        <dbReference type="ARBA" id="ARBA00022723"/>
    </source>
</evidence>
<keyword evidence="8" id="KW-1185">Reference proteome</keyword>
<dbReference type="PANTHER" id="PTHR23131:SF3">
    <property type="entry name" value="ATROCHRYSONE CARBOXYL ACP THIOESTERASE"/>
    <property type="match status" value="1"/>
</dbReference>
<dbReference type="PANTHER" id="PTHR23131">
    <property type="entry name" value="ENDORIBONUCLEASE LACTB2"/>
    <property type="match status" value="1"/>
</dbReference>
<evidence type="ECO:0000313" key="7">
    <source>
        <dbReference type="EMBL" id="KAL2818705.1"/>
    </source>
</evidence>
<dbReference type="CDD" id="cd07722">
    <property type="entry name" value="LACTB2-like_MBL-fold"/>
    <property type="match status" value="1"/>
</dbReference>
<dbReference type="InterPro" id="IPR047921">
    <property type="entry name" value="LACTB2-like_MBL-fold"/>
</dbReference>
<dbReference type="Gene3D" id="3.60.15.10">
    <property type="entry name" value="Ribonuclease Z/Hydroxyacylglutathione hydrolase-like"/>
    <property type="match status" value="1"/>
</dbReference>
<feature type="domain" description="Metallo-beta-lactamase" evidence="6">
    <location>
        <begin position="53"/>
        <end position="209"/>
    </location>
</feature>
<dbReference type="InterPro" id="IPR036866">
    <property type="entry name" value="RibonucZ/Hydroxyglut_hydro"/>
</dbReference>
<dbReference type="SUPFAM" id="SSF56281">
    <property type="entry name" value="Metallo-hydrolase/oxidoreductase"/>
    <property type="match status" value="1"/>
</dbReference>
<evidence type="ECO:0000259" key="6">
    <source>
        <dbReference type="SMART" id="SM00849"/>
    </source>
</evidence>
<comment type="caution">
    <text evidence="7">The sequence shown here is derived from an EMBL/GenBank/DDBJ whole genome shotgun (WGS) entry which is preliminary data.</text>
</comment>
<keyword evidence="3" id="KW-0479">Metal-binding</keyword>
<dbReference type="Pfam" id="PF00753">
    <property type="entry name" value="Lactamase_B"/>
    <property type="match status" value="1"/>
</dbReference>
<evidence type="ECO:0000256" key="1">
    <source>
        <dbReference type="ARBA" id="ARBA00001947"/>
    </source>
</evidence>
<accession>A0ABR4HT79</accession>
<comment type="similarity">
    <text evidence="2">Belongs to the metallo-beta-lactamase superfamily.</text>
</comment>
<reference evidence="7 8" key="1">
    <citation type="submission" date="2024-07" db="EMBL/GenBank/DDBJ databases">
        <title>Section-level genome sequencing and comparative genomics of Aspergillus sections Usti and Cavernicolus.</title>
        <authorList>
            <consortium name="Lawrence Berkeley National Laboratory"/>
            <person name="Nybo J.L."/>
            <person name="Vesth T.C."/>
            <person name="Theobald S."/>
            <person name="Frisvad J.C."/>
            <person name="Larsen T.O."/>
            <person name="Kjaerboelling I."/>
            <person name="Rothschild-Mancinelli K."/>
            <person name="Lyhne E.K."/>
            <person name="Kogle M.E."/>
            <person name="Barry K."/>
            <person name="Clum A."/>
            <person name="Na H."/>
            <person name="Ledsgaard L."/>
            <person name="Lin J."/>
            <person name="Lipzen A."/>
            <person name="Kuo A."/>
            <person name="Riley R."/>
            <person name="Mondo S."/>
            <person name="LaButti K."/>
            <person name="Haridas S."/>
            <person name="Pangalinan J."/>
            <person name="Salamov A.A."/>
            <person name="Simmons B.A."/>
            <person name="Magnuson J.K."/>
            <person name="Chen J."/>
            <person name="Drula E."/>
            <person name="Henrissat B."/>
            <person name="Wiebenga A."/>
            <person name="Lubbers R.J."/>
            <person name="Gomes A.C."/>
            <person name="Makela M.R."/>
            <person name="Stajich J."/>
            <person name="Grigoriev I.V."/>
            <person name="Mortensen U.H."/>
            <person name="De vries R.P."/>
            <person name="Baker S.E."/>
            <person name="Andersen M.R."/>
        </authorList>
    </citation>
    <scope>NUCLEOTIDE SEQUENCE [LARGE SCALE GENOMIC DNA]</scope>
    <source>
        <strain evidence="7 8">CBS 600.67</strain>
    </source>
</reference>
<dbReference type="InterPro" id="IPR050662">
    <property type="entry name" value="Sec-metab_biosynth-thioest"/>
</dbReference>
<dbReference type="EMBL" id="JBFXLS010000082">
    <property type="protein sequence ID" value="KAL2818705.1"/>
    <property type="molecule type" value="Genomic_DNA"/>
</dbReference>